<dbReference type="SUPFAM" id="SSF52518">
    <property type="entry name" value="Thiamin diphosphate-binding fold (THDP-binding)"/>
    <property type="match status" value="2"/>
</dbReference>
<dbReference type="GO" id="GO:0050660">
    <property type="term" value="F:flavin adenine dinucleotide binding"/>
    <property type="evidence" value="ECO:0007669"/>
    <property type="project" value="InterPro"/>
</dbReference>
<dbReference type="GO" id="GO:0009097">
    <property type="term" value="P:isoleucine biosynthetic process"/>
    <property type="evidence" value="ECO:0007669"/>
    <property type="project" value="UniProtKB-UniPathway"/>
</dbReference>
<dbReference type="Gene3D" id="3.40.50.1220">
    <property type="entry name" value="TPP-binding domain"/>
    <property type="match status" value="1"/>
</dbReference>
<keyword evidence="8 12" id="KW-0460">Magnesium</keyword>
<dbReference type="Gene3D" id="3.40.50.970">
    <property type="match status" value="2"/>
</dbReference>
<dbReference type="PANTHER" id="PTHR18968">
    <property type="entry name" value="THIAMINE PYROPHOSPHATE ENZYMES"/>
    <property type="match status" value="1"/>
</dbReference>
<dbReference type="OrthoDB" id="4494979at2"/>
<evidence type="ECO:0000256" key="4">
    <source>
        <dbReference type="ARBA" id="ARBA00013145"/>
    </source>
</evidence>
<dbReference type="CDD" id="cd07035">
    <property type="entry name" value="TPP_PYR_POX_like"/>
    <property type="match status" value="1"/>
</dbReference>
<dbReference type="Pfam" id="PF00205">
    <property type="entry name" value="TPP_enzyme_M"/>
    <property type="match status" value="1"/>
</dbReference>
<dbReference type="EC" id="2.2.1.6" evidence="4 12"/>
<comment type="catalytic activity">
    <reaction evidence="11 12">
        <text>2 pyruvate + H(+) = (2S)-2-acetolactate + CO2</text>
        <dbReference type="Rhea" id="RHEA:25249"/>
        <dbReference type="ChEBI" id="CHEBI:15361"/>
        <dbReference type="ChEBI" id="CHEBI:15378"/>
        <dbReference type="ChEBI" id="CHEBI:16526"/>
        <dbReference type="ChEBI" id="CHEBI:58476"/>
        <dbReference type="EC" id="2.2.1.6"/>
    </reaction>
</comment>
<protein>
    <recommendedName>
        <fullName evidence="4 12">Acetolactate synthase</fullName>
        <ecNumber evidence="4 12">2.2.1.6</ecNumber>
    </recommendedName>
</protein>
<evidence type="ECO:0000256" key="10">
    <source>
        <dbReference type="ARBA" id="ARBA00023304"/>
    </source>
</evidence>
<dbReference type="FunFam" id="3.40.50.1220:FF:000008">
    <property type="entry name" value="Acetolactate synthase"/>
    <property type="match status" value="1"/>
</dbReference>
<dbReference type="Proteomes" id="UP000228755">
    <property type="component" value="Unassembled WGS sequence"/>
</dbReference>
<keyword evidence="9 12" id="KW-0786">Thiamine pyrophosphate</keyword>
<accession>A0A2M9HP48</accession>
<dbReference type="NCBIfam" id="NF005860">
    <property type="entry name" value="PRK07789.1"/>
    <property type="match status" value="1"/>
</dbReference>
<dbReference type="Pfam" id="PF02775">
    <property type="entry name" value="TPP_enzyme_C"/>
    <property type="match status" value="1"/>
</dbReference>
<evidence type="ECO:0000313" key="17">
    <source>
        <dbReference type="EMBL" id="PJM78541.1"/>
    </source>
</evidence>
<proteinExistence type="inferred from homology"/>
<dbReference type="InterPro" id="IPR012846">
    <property type="entry name" value="Acetolactate_synth_lsu"/>
</dbReference>
<keyword evidence="10 12" id="KW-0100">Branched-chain amino acid biosynthesis</keyword>
<comment type="caution">
    <text evidence="17">The sequence shown here is derived from an EMBL/GenBank/DDBJ whole genome shotgun (WGS) entry which is preliminary data.</text>
</comment>
<comment type="similarity">
    <text evidence="3 12">Belongs to the TPP enzyme family.</text>
</comment>
<evidence type="ECO:0000259" key="14">
    <source>
        <dbReference type="Pfam" id="PF00205"/>
    </source>
</evidence>
<organism evidence="17 18">
    <name type="scientific">Bifidobacterium scaligerum</name>
    <dbReference type="NCBI Taxonomy" id="2052656"/>
    <lineage>
        <taxon>Bacteria</taxon>
        <taxon>Bacillati</taxon>
        <taxon>Actinomycetota</taxon>
        <taxon>Actinomycetes</taxon>
        <taxon>Bifidobacteriales</taxon>
        <taxon>Bifidobacteriaceae</taxon>
        <taxon>Bifidobacterium</taxon>
    </lineage>
</organism>
<evidence type="ECO:0000256" key="5">
    <source>
        <dbReference type="ARBA" id="ARBA00022605"/>
    </source>
</evidence>
<feature type="domain" description="Thiamine pyrophosphate enzyme central" evidence="14">
    <location>
        <begin position="222"/>
        <end position="356"/>
    </location>
</feature>
<keyword evidence="18" id="KW-1185">Reference proteome</keyword>
<evidence type="ECO:0000256" key="11">
    <source>
        <dbReference type="ARBA" id="ARBA00048670"/>
    </source>
</evidence>
<dbReference type="RefSeq" id="WP_100496949.1">
    <property type="nucleotide sequence ID" value="NZ_PGLQ01000007.1"/>
</dbReference>
<dbReference type="GO" id="GO:0030976">
    <property type="term" value="F:thiamine pyrophosphate binding"/>
    <property type="evidence" value="ECO:0007669"/>
    <property type="project" value="UniProtKB-UniRule"/>
</dbReference>
<evidence type="ECO:0000256" key="3">
    <source>
        <dbReference type="ARBA" id="ARBA00007812"/>
    </source>
</evidence>
<dbReference type="PANTHER" id="PTHR18968:SF13">
    <property type="entry name" value="ACETOLACTATE SYNTHASE CATALYTIC SUBUNIT, MITOCHONDRIAL"/>
    <property type="match status" value="1"/>
</dbReference>
<evidence type="ECO:0000259" key="15">
    <source>
        <dbReference type="Pfam" id="PF02775"/>
    </source>
</evidence>
<dbReference type="AlphaFoldDB" id="A0A2M9HP48"/>
<dbReference type="GO" id="GO:0009099">
    <property type="term" value="P:L-valine biosynthetic process"/>
    <property type="evidence" value="ECO:0007669"/>
    <property type="project" value="UniProtKB-UniPathway"/>
</dbReference>
<evidence type="ECO:0000256" key="1">
    <source>
        <dbReference type="ARBA" id="ARBA00004974"/>
    </source>
</evidence>
<dbReference type="FunFam" id="3.40.50.970:FF:000007">
    <property type="entry name" value="Acetolactate synthase"/>
    <property type="match status" value="1"/>
</dbReference>
<feature type="domain" description="Thiamine pyrophosphate enzyme TPP-binding" evidence="15">
    <location>
        <begin position="424"/>
        <end position="594"/>
    </location>
</feature>
<evidence type="ECO:0000256" key="7">
    <source>
        <dbReference type="ARBA" id="ARBA00022723"/>
    </source>
</evidence>
<evidence type="ECO:0000259" key="16">
    <source>
        <dbReference type="Pfam" id="PF02776"/>
    </source>
</evidence>
<dbReference type="InterPro" id="IPR039368">
    <property type="entry name" value="AHAS_TPP"/>
</dbReference>
<feature type="domain" description="Thiamine pyrophosphate enzyme N-terminal TPP-binding" evidence="16">
    <location>
        <begin position="31"/>
        <end position="146"/>
    </location>
</feature>
<evidence type="ECO:0000256" key="13">
    <source>
        <dbReference type="SAM" id="MobiDB-lite"/>
    </source>
</evidence>
<dbReference type="CDD" id="cd02015">
    <property type="entry name" value="TPP_AHAS"/>
    <property type="match status" value="1"/>
</dbReference>
<feature type="region of interest" description="Disordered" evidence="13">
    <location>
        <begin position="1"/>
        <end position="23"/>
    </location>
</feature>
<keyword evidence="6 12" id="KW-0808">Transferase</keyword>
<dbReference type="InterPro" id="IPR029061">
    <property type="entry name" value="THDP-binding"/>
</dbReference>
<dbReference type="SUPFAM" id="SSF52467">
    <property type="entry name" value="DHS-like NAD/FAD-binding domain"/>
    <property type="match status" value="1"/>
</dbReference>
<dbReference type="InterPro" id="IPR045229">
    <property type="entry name" value="TPP_enz"/>
</dbReference>
<evidence type="ECO:0000256" key="2">
    <source>
        <dbReference type="ARBA" id="ARBA00005025"/>
    </source>
</evidence>
<reference evidence="17 18" key="1">
    <citation type="submission" date="2017-11" db="EMBL/GenBank/DDBJ databases">
        <title>Draft genome sequences of strains TRE 1, TRE D, TRE H and TRI 7, isolated from tamarins, belonging to four potential novel Bifidobacterium species.</title>
        <authorList>
            <person name="Mattarelli P."/>
            <person name="Modesto M."/>
            <person name="Bonetti A."/>
            <person name="Puglisi E."/>
            <person name="Morelli L."/>
        </authorList>
    </citation>
    <scope>NUCLEOTIDE SEQUENCE [LARGE SCALE GENOMIC DNA]</scope>
    <source>
        <strain evidence="18">TRED</strain>
    </source>
</reference>
<dbReference type="InterPro" id="IPR011766">
    <property type="entry name" value="TPP_enzyme_TPP-bd"/>
</dbReference>
<gene>
    <name evidence="17" type="ORF">CUU80_08830</name>
</gene>
<dbReference type="EMBL" id="PGLQ01000007">
    <property type="protein sequence ID" value="PJM78541.1"/>
    <property type="molecule type" value="Genomic_DNA"/>
</dbReference>
<keyword evidence="7 12" id="KW-0479">Metal-binding</keyword>
<dbReference type="UniPathway" id="UPA00049">
    <property type="reaction ID" value="UER00059"/>
</dbReference>
<dbReference type="GO" id="GO:0003984">
    <property type="term" value="F:acetolactate synthase activity"/>
    <property type="evidence" value="ECO:0007669"/>
    <property type="project" value="UniProtKB-EC"/>
</dbReference>
<evidence type="ECO:0000256" key="12">
    <source>
        <dbReference type="RuleBase" id="RU003591"/>
    </source>
</evidence>
<evidence type="ECO:0000256" key="9">
    <source>
        <dbReference type="ARBA" id="ARBA00023052"/>
    </source>
</evidence>
<feature type="region of interest" description="Disordered" evidence="13">
    <location>
        <begin position="624"/>
        <end position="648"/>
    </location>
</feature>
<evidence type="ECO:0000313" key="18">
    <source>
        <dbReference type="Proteomes" id="UP000228755"/>
    </source>
</evidence>
<comment type="cofactor">
    <cofactor evidence="12">
        <name>Mg(2+)</name>
        <dbReference type="ChEBI" id="CHEBI:18420"/>
    </cofactor>
    <text evidence="12">Binds 1 Mg(2+) ion per subunit.</text>
</comment>
<comment type="pathway">
    <text evidence="2 12">Amino-acid biosynthesis; L-valine biosynthesis; L-valine from pyruvate: step 1/4.</text>
</comment>
<dbReference type="GO" id="GO:0000287">
    <property type="term" value="F:magnesium ion binding"/>
    <property type="evidence" value="ECO:0007669"/>
    <property type="project" value="UniProtKB-UniRule"/>
</dbReference>
<evidence type="ECO:0000256" key="6">
    <source>
        <dbReference type="ARBA" id="ARBA00022679"/>
    </source>
</evidence>
<name>A0A2M9HP48_9BIFI</name>
<dbReference type="Pfam" id="PF02776">
    <property type="entry name" value="TPP_enzyme_N"/>
    <property type="match status" value="1"/>
</dbReference>
<dbReference type="NCBIfam" id="TIGR00118">
    <property type="entry name" value="acolac_lg"/>
    <property type="match status" value="1"/>
</dbReference>
<keyword evidence="5 12" id="KW-0028">Amino-acid biosynthesis</keyword>
<dbReference type="UniPathway" id="UPA00047">
    <property type="reaction ID" value="UER00055"/>
</dbReference>
<evidence type="ECO:0000256" key="8">
    <source>
        <dbReference type="ARBA" id="ARBA00022842"/>
    </source>
</evidence>
<dbReference type="InterPro" id="IPR012001">
    <property type="entry name" value="Thiamin_PyroP_enz_TPP-bd_dom"/>
</dbReference>
<comment type="cofactor">
    <cofactor evidence="12">
        <name>thiamine diphosphate</name>
        <dbReference type="ChEBI" id="CHEBI:58937"/>
    </cofactor>
    <text evidence="12">Binds 1 thiamine pyrophosphate per subunit.</text>
</comment>
<comment type="pathway">
    <text evidence="1 12">Amino-acid biosynthesis; L-isoleucine biosynthesis; L-isoleucine from 2-oxobutanoate: step 1/4.</text>
</comment>
<sequence length="648" mass="69214">MALPTPLQAFSGVPKTHTGNDKQTIIDGEKMTGAQALVRTLEDLGVQDVFGLPGGAILPVYHAINDKTKFRFTLVRHEQAAGHAAEGYAVATGRVGVCIVTSGPGATNMITPIADANMDSVPLVVITGQVGVNAIGTDAFQEADIVGATYPVVKHSYLVTRAQDIPRVLAEAHYIARSGRPGPVVVDLTKTAQTGEMYYSWPQRMILPGYNPTTKAHGRVLADAARLFAQSYRPLLYVGGGAARSNASKEVAELAEVTGAPIVTTLPARGIVPDSNPKNLGMLGMHGTVAATAAAQRCDLLVAIGARFDDRVTGKLSAFAPSARVIHIDIDPAEIGKNRAPDVPIVGDVATVLHDLIPEIKRSQAIGGKLNLKPWWDSLNALREQYTITYDEPQDQPTDGSLQPQWVVEQLSAKADPATIWVTGVGQHQMWAAQLIDFEKPHSWISSGGLGTMGFGLPAAIGASVGSARDFGGKKPVWLIDGDGSFQMCSEELATAFLDHAPVKIAILNNSVYGMVRQWQTLFYQQHYSQTNLLDGEARSEQEEGTAEFFDVPDFVKLAEAYGCVGLRAFTEEEALAAIDKANSINDRPVLIDFRVWKDAMVWPMVAAGASNDEVTYRPGTQPLLRHADENGAVSGSTGVGTLSDAGF</sequence>
<dbReference type="InterPro" id="IPR029035">
    <property type="entry name" value="DHS-like_NAD/FAD-binding_dom"/>
</dbReference>
<dbReference type="InterPro" id="IPR012000">
    <property type="entry name" value="Thiamin_PyroP_enz_cen_dom"/>
</dbReference>
<dbReference type="GO" id="GO:0005948">
    <property type="term" value="C:acetolactate synthase complex"/>
    <property type="evidence" value="ECO:0007669"/>
    <property type="project" value="TreeGrafter"/>
</dbReference>